<name>A0ABW5X7R0_9FLAO</name>
<dbReference type="RefSeq" id="WP_251740565.1">
    <property type="nucleotide sequence ID" value="NZ_JBHUOJ010000033.1"/>
</dbReference>
<keyword evidence="2" id="KW-1185">Reference proteome</keyword>
<reference evidence="2" key="1">
    <citation type="journal article" date="2019" name="Int. J. Syst. Evol. Microbiol.">
        <title>The Global Catalogue of Microorganisms (GCM) 10K type strain sequencing project: providing services to taxonomists for standard genome sequencing and annotation.</title>
        <authorList>
            <consortium name="The Broad Institute Genomics Platform"/>
            <consortium name="The Broad Institute Genome Sequencing Center for Infectious Disease"/>
            <person name="Wu L."/>
            <person name="Ma J."/>
        </authorList>
    </citation>
    <scope>NUCLEOTIDE SEQUENCE [LARGE SCALE GENOMIC DNA]</scope>
    <source>
        <strain evidence="2">KCTC 52925</strain>
    </source>
</reference>
<comment type="caution">
    <text evidence="1">The sequence shown here is derived from an EMBL/GenBank/DDBJ whole genome shotgun (WGS) entry which is preliminary data.</text>
</comment>
<proteinExistence type="predicted"/>
<evidence type="ECO:0000313" key="2">
    <source>
        <dbReference type="Proteomes" id="UP001597438"/>
    </source>
</evidence>
<protein>
    <submittedName>
        <fullName evidence="1">Carboxypeptidase-like regulatory domain-containing protein</fullName>
    </submittedName>
</protein>
<gene>
    <name evidence="1" type="ORF">ACFSYS_15170</name>
</gene>
<dbReference type="Proteomes" id="UP001597438">
    <property type="component" value="Unassembled WGS sequence"/>
</dbReference>
<evidence type="ECO:0000313" key="1">
    <source>
        <dbReference type="EMBL" id="MFD2834630.1"/>
    </source>
</evidence>
<organism evidence="1 2">
    <name type="scientific">Christiangramia antarctica</name>
    <dbReference type="NCBI Taxonomy" id="2058158"/>
    <lineage>
        <taxon>Bacteria</taxon>
        <taxon>Pseudomonadati</taxon>
        <taxon>Bacteroidota</taxon>
        <taxon>Flavobacteriia</taxon>
        <taxon>Flavobacteriales</taxon>
        <taxon>Flavobacteriaceae</taxon>
        <taxon>Christiangramia</taxon>
    </lineage>
</organism>
<sequence>MIFRRILVFFLLLQPFILFAQERQIITGEIIADSVSRQGIHVINLTSEKGTTSDKNGRFKIPVGLKDSLYFSSVQLENKNYVIHQKDLQPQLLRIVLLPKFNELEEINLDDIRLSGVLSKDIDKLPKFIYEKLGIPFPEQRRSSLELAVNSASADPISLLLNTLNGNIKEIKKALENSEKGKLAIEAFEMLSPSIFLNEYGIAEIDGLNFMYFCQKYPQFKEVVHKNNALILMEYLHTKIDGFKNWRGLD</sequence>
<accession>A0ABW5X7R0</accession>
<dbReference type="EMBL" id="JBHUOJ010000033">
    <property type="protein sequence ID" value="MFD2834630.1"/>
    <property type="molecule type" value="Genomic_DNA"/>
</dbReference>